<evidence type="ECO:0000259" key="10">
    <source>
        <dbReference type="PROSITE" id="PS50262"/>
    </source>
</evidence>
<accession>A0A819JY17</accession>
<dbReference type="PANTHER" id="PTHR24228:SF59">
    <property type="entry name" value="NEUROPEPTIDE RECEPTOR 15"/>
    <property type="match status" value="1"/>
</dbReference>
<comment type="subcellular location">
    <subcellularLocation>
        <location evidence="1">Cell membrane</location>
        <topology evidence="1">Multi-pass membrane protein</topology>
    </subcellularLocation>
</comment>
<evidence type="ECO:0000256" key="7">
    <source>
        <dbReference type="ARBA" id="ARBA00023170"/>
    </source>
</evidence>
<feature type="transmembrane region" description="Helical" evidence="9">
    <location>
        <begin position="620"/>
        <end position="638"/>
    </location>
</feature>
<comment type="caution">
    <text evidence="11">The sequence shown here is derived from an EMBL/GenBank/DDBJ whole genome shotgun (WGS) entry which is preliminary data.</text>
</comment>
<keyword evidence="8" id="KW-0807">Transducer</keyword>
<feature type="transmembrane region" description="Helical" evidence="9">
    <location>
        <begin position="866"/>
        <end position="886"/>
    </location>
</feature>
<dbReference type="PANTHER" id="PTHR24228">
    <property type="entry name" value="B2 BRADYKININ RECEPTOR/ANGIOTENSIN II RECEPTOR"/>
    <property type="match status" value="1"/>
</dbReference>
<feature type="transmembrane region" description="Helical" evidence="9">
    <location>
        <begin position="735"/>
        <end position="756"/>
    </location>
</feature>
<dbReference type="Pfam" id="PF00001">
    <property type="entry name" value="7tm_1"/>
    <property type="match status" value="3"/>
</dbReference>
<feature type="transmembrane region" description="Helical" evidence="9">
    <location>
        <begin position="476"/>
        <end position="497"/>
    </location>
</feature>
<feature type="domain" description="G-protein coupled receptors family 1 profile" evidence="10">
    <location>
        <begin position="326"/>
        <end position="583"/>
    </location>
</feature>
<gene>
    <name evidence="11" type="ORF">OKA104_LOCUS26054</name>
</gene>
<feature type="transmembrane region" description="Helical" evidence="9">
    <location>
        <begin position="6"/>
        <end position="25"/>
    </location>
</feature>
<dbReference type="CDD" id="cd00637">
    <property type="entry name" value="7tm_classA_rhodopsin-like"/>
    <property type="match status" value="2"/>
</dbReference>
<dbReference type="Proteomes" id="UP000663881">
    <property type="component" value="Unassembled WGS sequence"/>
</dbReference>
<keyword evidence="2" id="KW-1003">Cell membrane</keyword>
<dbReference type="PRINTS" id="PR00237">
    <property type="entry name" value="GPCRRHODOPSN"/>
</dbReference>
<reference evidence="11" key="1">
    <citation type="submission" date="2021-02" db="EMBL/GenBank/DDBJ databases">
        <authorList>
            <person name="Nowell W R."/>
        </authorList>
    </citation>
    <scope>NUCLEOTIDE SEQUENCE</scope>
</reference>
<feature type="transmembrane region" description="Helical" evidence="9">
    <location>
        <begin position="343"/>
        <end position="371"/>
    </location>
</feature>
<evidence type="ECO:0000313" key="11">
    <source>
        <dbReference type="EMBL" id="CAF3935190.1"/>
    </source>
</evidence>
<dbReference type="AlphaFoldDB" id="A0A819JY17"/>
<evidence type="ECO:0000256" key="2">
    <source>
        <dbReference type="ARBA" id="ARBA00022475"/>
    </source>
</evidence>
<feature type="transmembrane region" description="Helical" evidence="9">
    <location>
        <begin position="165"/>
        <end position="186"/>
    </location>
</feature>
<evidence type="ECO:0000256" key="3">
    <source>
        <dbReference type="ARBA" id="ARBA00022692"/>
    </source>
</evidence>
<dbReference type="PROSITE" id="PS50262">
    <property type="entry name" value="G_PROTEIN_RECEP_F1_2"/>
    <property type="match status" value="3"/>
</dbReference>
<keyword evidence="5" id="KW-0297">G-protein coupled receptor</keyword>
<protein>
    <recommendedName>
        <fullName evidence="10">G-protein coupled receptors family 1 profile domain-containing protein</fullName>
    </recommendedName>
</protein>
<feature type="transmembrane region" description="Helical" evidence="9">
    <location>
        <begin position="590"/>
        <end position="613"/>
    </location>
</feature>
<feature type="transmembrane region" description="Helical" evidence="9">
    <location>
        <begin position="650"/>
        <end position="673"/>
    </location>
</feature>
<feature type="transmembrane region" description="Helical" evidence="9">
    <location>
        <begin position="831"/>
        <end position="854"/>
    </location>
</feature>
<keyword evidence="7" id="KW-0675">Receptor</keyword>
<feature type="transmembrane region" description="Helical" evidence="9">
    <location>
        <begin position="253"/>
        <end position="272"/>
    </location>
</feature>
<evidence type="ECO:0000256" key="8">
    <source>
        <dbReference type="ARBA" id="ARBA00023224"/>
    </source>
</evidence>
<feature type="transmembrane region" description="Helical" evidence="9">
    <location>
        <begin position="218"/>
        <end position="241"/>
    </location>
</feature>
<feature type="transmembrane region" description="Helical" evidence="9">
    <location>
        <begin position="320"/>
        <end position="337"/>
    </location>
</feature>
<evidence type="ECO:0000256" key="5">
    <source>
        <dbReference type="ARBA" id="ARBA00023040"/>
    </source>
</evidence>
<organism evidence="11 12">
    <name type="scientific">Adineta steineri</name>
    <dbReference type="NCBI Taxonomy" id="433720"/>
    <lineage>
        <taxon>Eukaryota</taxon>
        <taxon>Metazoa</taxon>
        <taxon>Spiralia</taxon>
        <taxon>Gnathifera</taxon>
        <taxon>Rotifera</taxon>
        <taxon>Eurotatoria</taxon>
        <taxon>Bdelloidea</taxon>
        <taxon>Adinetida</taxon>
        <taxon>Adinetidae</taxon>
        <taxon>Adineta</taxon>
    </lineage>
</organism>
<dbReference type="InterPro" id="IPR017452">
    <property type="entry name" value="GPCR_Rhodpsn_7TM"/>
</dbReference>
<feature type="domain" description="G-protein coupled receptors family 1 profile" evidence="10">
    <location>
        <begin position="628"/>
        <end position="882"/>
    </location>
</feature>
<evidence type="ECO:0000256" key="1">
    <source>
        <dbReference type="ARBA" id="ARBA00004651"/>
    </source>
</evidence>
<dbReference type="Gene3D" id="1.20.1070.10">
    <property type="entry name" value="Rhodopsin 7-helix transmembrane proteins"/>
    <property type="match status" value="3"/>
</dbReference>
<feature type="transmembrane region" description="Helical" evidence="9">
    <location>
        <begin position="564"/>
        <end position="584"/>
    </location>
</feature>
<dbReference type="SUPFAM" id="SSF81321">
    <property type="entry name" value="Family A G protein-coupled receptor-like"/>
    <property type="match status" value="3"/>
</dbReference>
<feature type="transmembrane region" description="Helical" evidence="9">
    <location>
        <begin position="433"/>
        <end position="455"/>
    </location>
</feature>
<feature type="transmembrane region" description="Helical" evidence="9">
    <location>
        <begin position="122"/>
        <end position="145"/>
    </location>
</feature>
<dbReference type="GO" id="GO:0004930">
    <property type="term" value="F:G protein-coupled receptor activity"/>
    <property type="evidence" value="ECO:0007669"/>
    <property type="project" value="UniProtKB-KW"/>
</dbReference>
<proteinExistence type="predicted"/>
<keyword evidence="6 9" id="KW-0472">Membrane</keyword>
<evidence type="ECO:0000313" key="12">
    <source>
        <dbReference type="Proteomes" id="UP000663881"/>
    </source>
</evidence>
<feature type="transmembrane region" description="Helical" evidence="9">
    <location>
        <begin position="37"/>
        <end position="60"/>
    </location>
</feature>
<evidence type="ECO:0000256" key="4">
    <source>
        <dbReference type="ARBA" id="ARBA00022989"/>
    </source>
</evidence>
<dbReference type="EMBL" id="CAJOAY010002245">
    <property type="protein sequence ID" value="CAF3935190.1"/>
    <property type="molecule type" value="Genomic_DNA"/>
</dbReference>
<dbReference type="InterPro" id="IPR000276">
    <property type="entry name" value="GPCR_Rhodpsn"/>
</dbReference>
<feature type="transmembrane region" description="Helical" evidence="9">
    <location>
        <begin position="529"/>
        <end position="552"/>
    </location>
</feature>
<sequence length="929" mass="107743">MNITTLFFSSIGIIFSLLFIFIILYNRPLRTIANILTLNSAIAILLLSSDTFSIGIYVLYRDIKRRQLQMEIEMKSLFLCHLRGCIAHISFCALVYSYAIQACYRLVGTIFYHRVSYNHLRIYVYAICAQWSFAILQLLPIILGNNQIYIQHEYLCQIAIENSKAIGYICFTNYIIPLTIIMIIYYKITRSVRKKENNGAYKYNIHRVRRQVVLIQRIVILILVLLVLGGPYSIFIILEALSIKRAPSYSHRIGFMFISIACASSIITVIYFTRSIRKMIIEFLSIKKKSLQRNELQRLNSIRNMELTPKRMPMSTTDDTCIGIISSLIFIFIILYNRSLRTIANILTLNSTAAILIMSSDTLAIGIYVLYRDIKRRQLQMEIEMKSLFLCHLRGSMAHISFGALIYSYVIQACYRLVGTIFYHRVSYTHLKIYVYAICAQWSFAILQLLPIILGNNQIYIKHEYLCQIAFENSKAIGYLCVTNYLIPLTIIMIIYYKITRSVREKENNGTYRYNIHRARRQVVLTQRILILILVLLVLGGPYSTFIILEALSIRRAPSYAHRIGFMFIAIACASSIITIIYFTQSVRKMIIEFLSKSDFILCLLLTFFITLIVAKMAQIWSCIGIISSLIFIFITLYNRSLRTIANILTLNSTVAILLLSSDTLSIGIYVLYRDIKRRELQMEIEMKSLFLCHVRGYVAHMSFGALVYSYVIQACYRLVGTIFYHQFSYNNLKIYMYAICAQWIFSILQLLPIILGNNQVYIKHEYLCQFAIENSKGICYTNFTNYMIPVIIIMIIYYKITRSVREKENNGTYRYNIHRTRRQVVLTQRILILIAILFVLGGPYTVFIILEALSIASPPVYSHRIGFMFISVASTLSIITIIYFARSVSEIIVNSISIKKKMPQKYELQRLNSIKLTPIMYTNRSTHK</sequence>
<feature type="domain" description="G-protein coupled receptors family 1 profile" evidence="10">
    <location>
        <begin position="15"/>
        <end position="272"/>
    </location>
</feature>
<feature type="transmembrane region" description="Helical" evidence="9">
    <location>
        <begin position="784"/>
        <end position="801"/>
    </location>
</feature>
<evidence type="ECO:0000256" key="9">
    <source>
        <dbReference type="SAM" id="Phobius"/>
    </source>
</evidence>
<keyword evidence="4 9" id="KW-1133">Transmembrane helix</keyword>
<dbReference type="GO" id="GO:0005886">
    <property type="term" value="C:plasma membrane"/>
    <property type="evidence" value="ECO:0007669"/>
    <property type="project" value="UniProtKB-SubCell"/>
</dbReference>
<evidence type="ECO:0000256" key="6">
    <source>
        <dbReference type="ARBA" id="ARBA00023136"/>
    </source>
</evidence>
<name>A0A819JY17_9BILA</name>
<keyword evidence="3 9" id="KW-0812">Transmembrane</keyword>